<sequence>MLQHKVQTLTGSYSSEDVVFLLKDLSEASLEKSLDERELAIQSGVHYSEMLPVEYEPTEDYLKLFYESLDTYKRKVAVAVGTVSELLIEKRGKNIVLVSLARAGTPIGILMKRYIELVYEINAPHYSVSIIRGRGIDENAILYIVSQHPDKQIVFVDGWTGKGAISKELTQSAVLFKEKYGIILDDELAVLADPGYCSSLFGTREDFLIPSACLNSTVSGLVSRTVLNSRWINETDFHGAKVYWELREKDVSNHHIDVITAEFNAVAPFIVEAKALLKETDRTPTWKGLQTISSIQEQYGVEDTNLIKPGVGETTRVLLRRVPWKILVQDLNDPRLKHIFQLAKERNVPVEVFEQMSYTCCGLIKPLEKDK</sequence>
<dbReference type="InterPro" id="IPR011215">
    <property type="entry name" value="StiP_N"/>
</dbReference>
<evidence type="ECO:0000259" key="2">
    <source>
        <dbReference type="Pfam" id="PF15608"/>
    </source>
</evidence>
<dbReference type="Proteomes" id="UP000658225">
    <property type="component" value="Unassembled WGS sequence"/>
</dbReference>
<comment type="caution">
    <text evidence="3">The sequence shown here is derived from an EMBL/GenBank/DDBJ whole genome shotgun (WGS) entry which is preliminary data.</text>
</comment>
<feature type="domain" description="PELOTA RNA-binding" evidence="2">
    <location>
        <begin position="286"/>
        <end position="365"/>
    </location>
</feature>
<dbReference type="AlphaFoldDB" id="A0A927ME09"/>
<dbReference type="Pfam" id="PF15608">
    <property type="entry name" value="PELOTA_1"/>
    <property type="match status" value="1"/>
</dbReference>
<dbReference type="InterPro" id="IPR028157">
    <property type="entry name" value="PELOTA_dom"/>
</dbReference>
<gene>
    <name evidence="3" type="ORF">H4683_000093</name>
</gene>
<dbReference type="PIRSF" id="PIRSF020979">
    <property type="entry name" value="UCP020979"/>
    <property type="match status" value="1"/>
</dbReference>
<proteinExistence type="predicted"/>
<evidence type="ECO:0000313" key="3">
    <source>
        <dbReference type="EMBL" id="MBE1553024.1"/>
    </source>
</evidence>
<dbReference type="RefSeq" id="WP_192596858.1">
    <property type="nucleotide sequence ID" value="NZ_JADBEL010000001.1"/>
</dbReference>
<feature type="domain" description="Cysteine protease StiP N-terminal" evidence="1">
    <location>
        <begin position="11"/>
        <end position="259"/>
    </location>
</feature>
<organism evidence="3 4">
    <name type="scientific">Sporosarcina limicola</name>
    <dbReference type="NCBI Taxonomy" id="34101"/>
    <lineage>
        <taxon>Bacteria</taxon>
        <taxon>Bacillati</taxon>
        <taxon>Bacillota</taxon>
        <taxon>Bacilli</taxon>
        <taxon>Bacillales</taxon>
        <taxon>Caryophanaceae</taxon>
        <taxon>Sporosarcina</taxon>
    </lineage>
</organism>
<reference evidence="3" key="1">
    <citation type="submission" date="2020-10" db="EMBL/GenBank/DDBJ databases">
        <title>Genomic Encyclopedia of Type Strains, Phase IV (KMG-IV): sequencing the most valuable type-strain genomes for metagenomic binning, comparative biology and taxonomic classification.</title>
        <authorList>
            <person name="Goeker M."/>
        </authorList>
    </citation>
    <scope>NUCLEOTIDE SEQUENCE</scope>
    <source>
        <strain evidence="3">DSM 13886</strain>
    </source>
</reference>
<evidence type="ECO:0000313" key="4">
    <source>
        <dbReference type="Proteomes" id="UP000658225"/>
    </source>
</evidence>
<dbReference type="EMBL" id="JADBEL010000001">
    <property type="protein sequence ID" value="MBE1553024.1"/>
    <property type="molecule type" value="Genomic_DNA"/>
</dbReference>
<accession>A0A927ME09</accession>
<protein>
    <recommendedName>
        <fullName evidence="5">PELOTA RNA-binding domain-containing protein</fullName>
    </recommendedName>
</protein>
<name>A0A927ME09_9BACL</name>
<evidence type="ECO:0000259" key="1">
    <source>
        <dbReference type="Pfam" id="PF11202"/>
    </source>
</evidence>
<dbReference type="Pfam" id="PF11202">
    <property type="entry name" value="StiP"/>
    <property type="match status" value="1"/>
</dbReference>
<evidence type="ECO:0008006" key="5">
    <source>
        <dbReference type="Google" id="ProtNLM"/>
    </source>
</evidence>
<dbReference type="InterPro" id="IPR048336">
    <property type="entry name" value="StiP-like"/>
</dbReference>
<keyword evidence="4" id="KW-1185">Reference proteome</keyword>